<evidence type="ECO:0000256" key="5">
    <source>
        <dbReference type="ARBA" id="ARBA00034808"/>
    </source>
</evidence>
<feature type="non-terminal residue" evidence="6">
    <location>
        <position position="132"/>
    </location>
</feature>
<comment type="catalytic activity">
    <reaction evidence="4">
        <text>Couples ATP hydrolysis with the unwinding of duplex DNA by translocating in the 3'-5' direction.</text>
        <dbReference type="EC" id="5.6.2.4"/>
    </reaction>
</comment>
<reference evidence="6 7" key="1">
    <citation type="submission" date="2020-04" db="EMBL/GenBank/DDBJ databases">
        <title>Perkinsus olseni comparative genomics.</title>
        <authorList>
            <person name="Bogema D.R."/>
        </authorList>
    </citation>
    <scope>NUCLEOTIDE SEQUENCE [LARGE SCALE GENOMIC DNA]</scope>
    <source>
        <strain evidence="6">ATCC PRA-205</strain>
    </source>
</reference>
<dbReference type="EMBL" id="JABANM010011179">
    <property type="protein sequence ID" value="KAF4738110.1"/>
    <property type="molecule type" value="Genomic_DNA"/>
</dbReference>
<keyword evidence="3" id="KW-0413">Isomerase</keyword>
<evidence type="ECO:0000256" key="4">
    <source>
        <dbReference type="ARBA" id="ARBA00034617"/>
    </source>
</evidence>
<evidence type="ECO:0000256" key="3">
    <source>
        <dbReference type="ARBA" id="ARBA00023235"/>
    </source>
</evidence>
<dbReference type="Gene3D" id="3.40.50.300">
    <property type="entry name" value="P-loop containing nucleotide triphosphate hydrolases"/>
    <property type="match status" value="1"/>
</dbReference>
<evidence type="ECO:0000313" key="6">
    <source>
        <dbReference type="EMBL" id="KAF4738110.1"/>
    </source>
</evidence>
<dbReference type="GO" id="GO:0005737">
    <property type="term" value="C:cytoplasm"/>
    <property type="evidence" value="ECO:0007669"/>
    <property type="project" value="TreeGrafter"/>
</dbReference>
<name>A0A7J6T146_PEROL</name>
<protein>
    <recommendedName>
        <fullName evidence="5">DNA 3'-5' helicase</fullName>
        <ecNumber evidence="5">5.6.2.4</ecNumber>
    </recommendedName>
</protein>
<comment type="similarity">
    <text evidence="1">Belongs to the helicase family. RecQ subfamily.</text>
</comment>
<dbReference type="GO" id="GO:0005694">
    <property type="term" value="C:chromosome"/>
    <property type="evidence" value="ECO:0007669"/>
    <property type="project" value="TreeGrafter"/>
</dbReference>
<dbReference type="PANTHER" id="PTHR13710">
    <property type="entry name" value="DNA HELICASE RECQ FAMILY MEMBER"/>
    <property type="match status" value="1"/>
</dbReference>
<keyword evidence="2" id="KW-0238">DNA-binding</keyword>
<dbReference type="InterPro" id="IPR027417">
    <property type="entry name" value="P-loop_NTPase"/>
</dbReference>
<evidence type="ECO:0000256" key="2">
    <source>
        <dbReference type="ARBA" id="ARBA00023125"/>
    </source>
</evidence>
<dbReference type="Proteomes" id="UP000574390">
    <property type="component" value="Unassembled WGS sequence"/>
</dbReference>
<dbReference type="AlphaFoldDB" id="A0A7J6T146"/>
<comment type="caution">
    <text evidence="6">The sequence shown here is derived from an EMBL/GenBank/DDBJ whole genome shotgun (WGS) entry which is preliminary data.</text>
</comment>
<sequence>MYRTLRESWEPSCLVEVPITALTATATPGIAQDVQAQLRMAETVFIKGGINRANLSYRVMKKSRSKVMNDILRLIKLMDTEVQGKASGIVYCVLRSARRWAADRVHTGTKAECETIAEGLRKLGISAGFYHG</sequence>
<dbReference type="GO" id="GO:0006281">
    <property type="term" value="P:DNA repair"/>
    <property type="evidence" value="ECO:0007669"/>
    <property type="project" value="TreeGrafter"/>
</dbReference>
<dbReference type="EC" id="5.6.2.4" evidence="5"/>
<dbReference type="GO" id="GO:0043138">
    <property type="term" value="F:3'-5' DNA helicase activity"/>
    <property type="evidence" value="ECO:0007669"/>
    <property type="project" value="UniProtKB-EC"/>
</dbReference>
<dbReference type="SUPFAM" id="SSF52540">
    <property type="entry name" value="P-loop containing nucleoside triphosphate hydrolases"/>
    <property type="match status" value="1"/>
</dbReference>
<organism evidence="6 7">
    <name type="scientific">Perkinsus olseni</name>
    <name type="common">Perkinsus atlanticus</name>
    <dbReference type="NCBI Taxonomy" id="32597"/>
    <lineage>
        <taxon>Eukaryota</taxon>
        <taxon>Sar</taxon>
        <taxon>Alveolata</taxon>
        <taxon>Perkinsozoa</taxon>
        <taxon>Perkinsea</taxon>
        <taxon>Perkinsida</taxon>
        <taxon>Perkinsidae</taxon>
        <taxon>Perkinsus</taxon>
    </lineage>
</organism>
<gene>
    <name evidence="6" type="ORF">FOZ62_017581</name>
</gene>
<evidence type="ECO:0000256" key="1">
    <source>
        <dbReference type="ARBA" id="ARBA00005446"/>
    </source>
</evidence>
<dbReference type="GO" id="GO:0006310">
    <property type="term" value="P:DNA recombination"/>
    <property type="evidence" value="ECO:0007669"/>
    <property type="project" value="TreeGrafter"/>
</dbReference>
<evidence type="ECO:0000313" key="7">
    <source>
        <dbReference type="Proteomes" id="UP000574390"/>
    </source>
</evidence>
<dbReference type="PANTHER" id="PTHR13710:SF105">
    <property type="entry name" value="ATP-DEPENDENT DNA HELICASE Q1"/>
    <property type="match status" value="1"/>
</dbReference>
<dbReference type="GO" id="GO:0003677">
    <property type="term" value="F:DNA binding"/>
    <property type="evidence" value="ECO:0007669"/>
    <property type="project" value="UniProtKB-KW"/>
</dbReference>
<proteinExistence type="inferred from homology"/>
<accession>A0A7J6T146</accession>
<dbReference type="GO" id="GO:0009378">
    <property type="term" value="F:four-way junction helicase activity"/>
    <property type="evidence" value="ECO:0007669"/>
    <property type="project" value="TreeGrafter"/>
</dbReference>